<dbReference type="AlphaFoldDB" id="A0A1C3RJ66"/>
<protein>
    <recommendedName>
        <fullName evidence="3">DUF3775 domain-containing protein</fullName>
    </recommendedName>
</protein>
<accession>A0A1C3RJ66</accession>
<dbReference type="STRING" id="1867952.MTBPR1_50063"/>
<dbReference type="Proteomes" id="UP000231658">
    <property type="component" value="Unassembled WGS sequence"/>
</dbReference>
<reference evidence="1 2" key="1">
    <citation type="submission" date="2016-07" db="EMBL/GenBank/DDBJ databases">
        <authorList>
            <person name="Lefevre C.T."/>
        </authorList>
    </citation>
    <scope>NUCLEOTIDE SEQUENCE [LARGE SCALE GENOMIC DNA]</scope>
    <source>
        <strain evidence="1">PR1</strain>
    </source>
</reference>
<evidence type="ECO:0000313" key="1">
    <source>
        <dbReference type="EMBL" id="SCA57307.1"/>
    </source>
</evidence>
<dbReference type="OrthoDB" id="5641374at2"/>
<dbReference type="RefSeq" id="WP_069189351.1">
    <property type="nucleotide sequence ID" value="NZ_FLYE01000044.1"/>
</dbReference>
<proteinExistence type="predicted"/>
<dbReference type="Pfam" id="PF12616">
    <property type="entry name" value="DUF3775"/>
    <property type="match status" value="1"/>
</dbReference>
<evidence type="ECO:0008006" key="3">
    <source>
        <dbReference type="Google" id="ProtNLM"/>
    </source>
</evidence>
<dbReference type="InterPro" id="IPR022254">
    <property type="entry name" value="DUF3775"/>
</dbReference>
<sequence>MKYLSADSVFYIIMKAREFDVKVEPENMGRESDAVDDGCVEILEDYADDATEDELREALVNLNEDQLHELVALMWLGRGTYSKAEWDEAIKEACEADPSAKSSPEYLMGTPLLSDYLEEGLSEMGVSIEEFEVGRL</sequence>
<keyword evidence="2" id="KW-1185">Reference proteome</keyword>
<dbReference type="EMBL" id="FLYE01000044">
    <property type="protein sequence ID" value="SCA57307.1"/>
    <property type="molecule type" value="Genomic_DNA"/>
</dbReference>
<organism evidence="1 2">
    <name type="scientific">Candidatus Terasakiella magnetica</name>
    <dbReference type="NCBI Taxonomy" id="1867952"/>
    <lineage>
        <taxon>Bacteria</taxon>
        <taxon>Pseudomonadati</taxon>
        <taxon>Pseudomonadota</taxon>
        <taxon>Alphaproteobacteria</taxon>
        <taxon>Rhodospirillales</taxon>
        <taxon>Terasakiellaceae</taxon>
        <taxon>Terasakiella</taxon>
    </lineage>
</organism>
<evidence type="ECO:0000313" key="2">
    <source>
        <dbReference type="Proteomes" id="UP000231658"/>
    </source>
</evidence>
<name>A0A1C3RJ66_9PROT</name>
<gene>
    <name evidence="1" type="ORF">MTBPR1_50063</name>
</gene>